<sequence length="109" mass="12549">MVQDPHSESTTRNGKSVTQKTLRQLSYTFSLVFVYRHEFATERSPSDYRADSLSTEPPILSIELYYKVTRCRKITFRTIFFLLDLIKSVPVVQEKAFLALQAAIDATIL</sequence>
<dbReference type="Proteomes" id="UP000735302">
    <property type="component" value="Unassembled WGS sequence"/>
</dbReference>
<evidence type="ECO:0000313" key="1">
    <source>
        <dbReference type="EMBL" id="GFN85860.1"/>
    </source>
</evidence>
<protein>
    <submittedName>
        <fullName evidence="1">Uncharacterized protein</fullName>
    </submittedName>
</protein>
<name>A0AAV3YRB2_9GAST</name>
<reference evidence="1 2" key="1">
    <citation type="journal article" date="2021" name="Elife">
        <title>Chloroplast acquisition without the gene transfer in kleptoplastic sea slugs, Plakobranchus ocellatus.</title>
        <authorList>
            <person name="Maeda T."/>
            <person name="Takahashi S."/>
            <person name="Yoshida T."/>
            <person name="Shimamura S."/>
            <person name="Takaki Y."/>
            <person name="Nagai Y."/>
            <person name="Toyoda A."/>
            <person name="Suzuki Y."/>
            <person name="Arimoto A."/>
            <person name="Ishii H."/>
            <person name="Satoh N."/>
            <person name="Nishiyama T."/>
            <person name="Hasebe M."/>
            <person name="Maruyama T."/>
            <person name="Minagawa J."/>
            <person name="Obokata J."/>
            <person name="Shigenobu S."/>
        </authorList>
    </citation>
    <scope>NUCLEOTIDE SEQUENCE [LARGE SCALE GENOMIC DNA]</scope>
</reference>
<organism evidence="1 2">
    <name type="scientific">Plakobranchus ocellatus</name>
    <dbReference type="NCBI Taxonomy" id="259542"/>
    <lineage>
        <taxon>Eukaryota</taxon>
        <taxon>Metazoa</taxon>
        <taxon>Spiralia</taxon>
        <taxon>Lophotrochozoa</taxon>
        <taxon>Mollusca</taxon>
        <taxon>Gastropoda</taxon>
        <taxon>Heterobranchia</taxon>
        <taxon>Euthyneura</taxon>
        <taxon>Panpulmonata</taxon>
        <taxon>Sacoglossa</taxon>
        <taxon>Placobranchoidea</taxon>
        <taxon>Plakobranchidae</taxon>
        <taxon>Plakobranchus</taxon>
    </lineage>
</organism>
<gene>
    <name evidence="1" type="ORF">PoB_001236600</name>
</gene>
<evidence type="ECO:0000313" key="2">
    <source>
        <dbReference type="Proteomes" id="UP000735302"/>
    </source>
</evidence>
<dbReference type="EMBL" id="BLXT01001473">
    <property type="protein sequence ID" value="GFN85860.1"/>
    <property type="molecule type" value="Genomic_DNA"/>
</dbReference>
<keyword evidence="2" id="KW-1185">Reference proteome</keyword>
<comment type="caution">
    <text evidence="1">The sequence shown here is derived from an EMBL/GenBank/DDBJ whole genome shotgun (WGS) entry which is preliminary data.</text>
</comment>
<proteinExistence type="predicted"/>
<dbReference type="AlphaFoldDB" id="A0AAV3YRB2"/>
<accession>A0AAV3YRB2</accession>